<keyword evidence="12 20" id="KW-0560">Oxidoreductase</keyword>
<dbReference type="RefSeq" id="WP_338363517.1">
    <property type="nucleotide sequence ID" value="NZ_CAWVOK010000006.1"/>
</dbReference>
<evidence type="ECO:0000256" key="4">
    <source>
        <dbReference type="ARBA" id="ARBA00011738"/>
    </source>
</evidence>
<evidence type="ECO:0000256" key="2">
    <source>
        <dbReference type="ARBA" id="ARBA00001946"/>
    </source>
</evidence>
<dbReference type="PANTHER" id="PTHR11835:SF43">
    <property type="entry name" value="ISOPROPYLMALATE DEHYDROGENASE-LIKE DOMAIN-CONTAINING PROTEIN"/>
    <property type="match status" value="1"/>
</dbReference>
<keyword evidence="7" id="KW-0329">Glyoxylate bypass</keyword>
<dbReference type="InterPro" id="IPR014273">
    <property type="entry name" value="Isocitrate_DH_bac-typ"/>
</dbReference>
<evidence type="ECO:0000313" key="21">
    <source>
        <dbReference type="Proteomes" id="UP001314181"/>
    </source>
</evidence>
<dbReference type="PROSITE" id="PS00470">
    <property type="entry name" value="IDH_IMDH"/>
    <property type="match status" value="1"/>
</dbReference>
<gene>
    <name evidence="20" type="primary">icd</name>
    <name evidence="20" type="ORF">CAXC1_150056</name>
</gene>
<keyword evidence="9" id="KW-0479">Metal-binding</keyword>
<comment type="cofactor">
    <cofactor evidence="1">
        <name>Mn(2+)</name>
        <dbReference type="ChEBI" id="CHEBI:29035"/>
    </cofactor>
</comment>
<keyword evidence="11" id="KW-0521">NADP</keyword>
<evidence type="ECO:0000256" key="1">
    <source>
        <dbReference type="ARBA" id="ARBA00001936"/>
    </source>
</evidence>
<evidence type="ECO:0000256" key="11">
    <source>
        <dbReference type="ARBA" id="ARBA00022857"/>
    </source>
</evidence>
<evidence type="ECO:0000256" key="18">
    <source>
        <dbReference type="ARBA" id="ARBA00046127"/>
    </source>
</evidence>
<comment type="function">
    <text evidence="18">Catalyzes the oxidative decarboxylation of isocitrate to 2-oxoglutarate and carbon dioxide with the concomitant reduction of NADP(+).</text>
</comment>
<dbReference type="Gene3D" id="3.30.70.1570">
    <property type="match status" value="1"/>
</dbReference>
<dbReference type="InterPro" id="IPR019818">
    <property type="entry name" value="IsoCit/isopropylmalate_DH_CS"/>
</dbReference>
<evidence type="ECO:0000256" key="3">
    <source>
        <dbReference type="ARBA" id="ARBA00007769"/>
    </source>
</evidence>
<evidence type="ECO:0000256" key="10">
    <source>
        <dbReference type="ARBA" id="ARBA00022842"/>
    </source>
</evidence>
<keyword evidence="10" id="KW-0460">Magnesium</keyword>
<dbReference type="EC" id="1.1.1.42" evidence="5"/>
<comment type="subunit">
    <text evidence="4">Homodimer.</text>
</comment>
<evidence type="ECO:0000256" key="16">
    <source>
        <dbReference type="ARBA" id="ARBA00029990"/>
    </source>
</evidence>
<accession>A0ABM9N7B0</accession>
<reference evidence="20 21" key="1">
    <citation type="submission" date="2024-01" db="EMBL/GenBank/DDBJ databases">
        <authorList>
            <person name="Kunselman E."/>
        </authorList>
    </citation>
    <scope>NUCLEOTIDE SEQUENCE [LARGE SCALE GENOMIC DNA]</scope>
    <source>
        <strain evidence="20">2 abalone samples</strain>
    </source>
</reference>
<feature type="domain" description="Isopropylmalate dehydrogenase-like" evidence="19">
    <location>
        <begin position="4"/>
        <end position="334"/>
    </location>
</feature>
<evidence type="ECO:0000256" key="17">
    <source>
        <dbReference type="ARBA" id="ARBA00031098"/>
    </source>
</evidence>
<evidence type="ECO:0000313" key="20">
    <source>
        <dbReference type="EMBL" id="CAK8162462.1"/>
    </source>
</evidence>
<organism evidence="20 21">
    <name type="scientific">Candidatus Xenohaliotis californiensis</name>
    <dbReference type="NCBI Taxonomy" id="84677"/>
    <lineage>
        <taxon>Bacteria</taxon>
        <taxon>Pseudomonadati</taxon>
        <taxon>Pseudomonadota</taxon>
        <taxon>Alphaproteobacteria</taxon>
        <taxon>Rickettsiales</taxon>
        <taxon>Anaplasmataceae</taxon>
        <taxon>Candidatus Xenohaliotis</taxon>
    </lineage>
</organism>
<dbReference type="Pfam" id="PF18324">
    <property type="entry name" value="Isocitrate_DH_C_bact"/>
    <property type="match status" value="1"/>
</dbReference>
<evidence type="ECO:0000256" key="6">
    <source>
        <dbReference type="ARBA" id="ARBA00019562"/>
    </source>
</evidence>
<dbReference type="NCBIfam" id="TIGR02924">
    <property type="entry name" value="ICDH_alpha"/>
    <property type="match status" value="1"/>
</dbReference>
<evidence type="ECO:0000259" key="19">
    <source>
        <dbReference type="SMART" id="SM01329"/>
    </source>
</evidence>
<dbReference type="Gene3D" id="3.40.718.10">
    <property type="entry name" value="Isopropylmalate Dehydrogenase"/>
    <property type="match status" value="1"/>
</dbReference>
<dbReference type="InterPro" id="IPR024084">
    <property type="entry name" value="IsoPropMal-DH-like_dom"/>
</dbReference>
<evidence type="ECO:0000256" key="12">
    <source>
        <dbReference type="ARBA" id="ARBA00023002"/>
    </source>
</evidence>
<dbReference type="NCBIfam" id="NF006673">
    <property type="entry name" value="PRK09222.1"/>
    <property type="match status" value="1"/>
</dbReference>
<keyword evidence="21" id="KW-1185">Reference proteome</keyword>
<comment type="cofactor">
    <cofactor evidence="2">
        <name>Mg(2+)</name>
        <dbReference type="ChEBI" id="CHEBI:18420"/>
    </cofactor>
</comment>
<dbReference type="PANTHER" id="PTHR11835">
    <property type="entry name" value="DECARBOXYLATING DEHYDROGENASES-ISOCITRATE, ISOPROPYLMALATE, TARTRATE"/>
    <property type="match status" value="1"/>
</dbReference>
<dbReference type="InterPro" id="IPR040978">
    <property type="entry name" value="Isocitrate_DH_TT1725_C"/>
</dbReference>
<evidence type="ECO:0000256" key="13">
    <source>
        <dbReference type="ARBA" id="ARBA00023211"/>
    </source>
</evidence>
<evidence type="ECO:0000256" key="15">
    <source>
        <dbReference type="ARBA" id="ARBA00029765"/>
    </source>
</evidence>
<keyword evidence="13" id="KW-0464">Manganese</keyword>
<dbReference type="GO" id="GO:0004450">
    <property type="term" value="F:isocitrate dehydrogenase (NADP+) activity"/>
    <property type="evidence" value="ECO:0007669"/>
    <property type="project" value="UniProtKB-EC"/>
</dbReference>
<proteinExistence type="inferred from homology"/>
<dbReference type="Pfam" id="PF00180">
    <property type="entry name" value="Iso_dh"/>
    <property type="match status" value="1"/>
</dbReference>
<dbReference type="Proteomes" id="UP001314181">
    <property type="component" value="Unassembled WGS sequence"/>
</dbReference>
<evidence type="ECO:0000256" key="8">
    <source>
        <dbReference type="ARBA" id="ARBA00022532"/>
    </source>
</evidence>
<keyword evidence="8" id="KW-0816">Tricarboxylic acid cycle</keyword>
<protein>
    <recommendedName>
        <fullName evidence="6">Isocitrate dehydrogenase [NADP]</fullName>
        <ecNumber evidence="5">1.1.1.42</ecNumber>
    </recommendedName>
    <alternativeName>
        <fullName evidence="15">IDP</fullName>
    </alternativeName>
    <alternativeName>
        <fullName evidence="16">NADP(+)-specific ICDH</fullName>
    </alternativeName>
    <alternativeName>
        <fullName evidence="17">Oxalosuccinate decarboxylase</fullName>
    </alternativeName>
</protein>
<dbReference type="InterPro" id="IPR046997">
    <property type="entry name" value="Isocitrate_DH_TT1725_C_sf"/>
</dbReference>
<dbReference type="SUPFAM" id="SSF53659">
    <property type="entry name" value="Isocitrate/Isopropylmalate dehydrogenase-like"/>
    <property type="match status" value="1"/>
</dbReference>
<dbReference type="EMBL" id="CAWVOK010000006">
    <property type="protein sequence ID" value="CAK8162462.1"/>
    <property type="molecule type" value="Genomic_DNA"/>
</dbReference>
<comment type="caution">
    <text evidence="20">The sequence shown here is derived from an EMBL/GenBank/DDBJ whole genome shotgun (WGS) entry which is preliminary data.</text>
</comment>
<evidence type="ECO:0000256" key="14">
    <source>
        <dbReference type="ARBA" id="ARBA00023554"/>
    </source>
</evidence>
<sequence length="489" mass="53561">MVIPIAVVYGDGVGPEIMEATLLILHQAKVSLAIESVEAGEKAYKKHWVNGVADSAWSVLSRVNAILKAPIYTPSGTGYHSVNVSMRKRLGLYANIRPVLSYYPFVSSAKPNVDVVIIRENEEGAYTGVEYRRSYNLLESIRSITIFNSIRISSYAFEYAKTFGRKKVDCLVKDNIMKMTDGCFYESFQGVSKRYPEISNGKYIVDIGMARLAAKPEDFDVIVTTNLYGDIASDIAAEITGSVGMAGSANIGDNSAMFEAVHGTAPDIAGKNIANPSGLLNAAIMMLLHLGLYDKAAVIQNAWLRTIESGMHTADINGEKTVKLLGTKEFAAEVINNLGMMPRVLPKVSYDNVCNVSVANYEDSLATAIKTEKRELLGADIQVANDGKFDSEFTADKIASRINTIINENVSLCVIFCKGLNIWPKLYEYKGLHDCCVLRMANSSVGQSVSYKDLVMCIDKFKAIGLITTKIDFLFSFDGKPGFAFAEEY</sequence>
<comment type="similarity">
    <text evidence="3">Belongs to the isocitrate and isopropylmalate dehydrogenases family.</text>
</comment>
<name>A0ABM9N7B0_9RICK</name>
<evidence type="ECO:0000256" key="5">
    <source>
        <dbReference type="ARBA" id="ARBA00013013"/>
    </source>
</evidence>
<dbReference type="SMART" id="SM01329">
    <property type="entry name" value="Iso_dh"/>
    <property type="match status" value="1"/>
</dbReference>
<comment type="catalytic activity">
    <reaction evidence="14">
        <text>D-threo-isocitrate + NADP(+) = 2-oxoglutarate + CO2 + NADPH</text>
        <dbReference type="Rhea" id="RHEA:19629"/>
        <dbReference type="ChEBI" id="CHEBI:15562"/>
        <dbReference type="ChEBI" id="CHEBI:16526"/>
        <dbReference type="ChEBI" id="CHEBI:16810"/>
        <dbReference type="ChEBI" id="CHEBI:57783"/>
        <dbReference type="ChEBI" id="CHEBI:58349"/>
        <dbReference type="EC" id="1.1.1.42"/>
    </reaction>
</comment>
<evidence type="ECO:0000256" key="9">
    <source>
        <dbReference type="ARBA" id="ARBA00022723"/>
    </source>
</evidence>
<evidence type="ECO:0000256" key="7">
    <source>
        <dbReference type="ARBA" id="ARBA00022435"/>
    </source>
</evidence>